<evidence type="ECO:0000256" key="2">
    <source>
        <dbReference type="ARBA" id="ARBA00022475"/>
    </source>
</evidence>
<evidence type="ECO:0000259" key="10">
    <source>
        <dbReference type="PROSITE" id="PS50111"/>
    </source>
</evidence>
<dbReference type="PANTHER" id="PTHR32089:SF112">
    <property type="entry name" value="LYSOZYME-LIKE PROTEIN-RELATED"/>
    <property type="match status" value="1"/>
</dbReference>
<dbReference type="InterPro" id="IPR029151">
    <property type="entry name" value="Sensor-like_sf"/>
</dbReference>
<dbReference type="PROSITE" id="PS50111">
    <property type="entry name" value="CHEMOTAXIS_TRANSDUC_2"/>
    <property type="match status" value="1"/>
</dbReference>
<evidence type="ECO:0000256" key="9">
    <source>
        <dbReference type="SAM" id="Phobius"/>
    </source>
</evidence>
<feature type="domain" description="Methyl-accepting transducer" evidence="10">
    <location>
        <begin position="275"/>
        <end position="509"/>
    </location>
</feature>
<keyword evidence="5 9" id="KW-0472">Membrane</keyword>
<proteinExistence type="inferred from homology"/>
<dbReference type="SUPFAM" id="SSF103190">
    <property type="entry name" value="Sensory domain-like"/>
    <property type="match status" value="1"/>
</dbReference>
<keyword evidence="2" id="KW-1003">Cell membrane</keyword>
<keyword evidence="3 9" id="KW-0812">Transmembrane</keyword>
<dbReference type="InterPro" id="IPR004089">
    <property type="entry name" value="MCPsignal_dom"/>
</dbReference>
<dbReference type="PROSITE" id="PS50885">
    <property type="entry name" value="HAMP"/>
    <property type="match status" value="1"/>
</dbReference>
<keyword evidence="13" id="KW-1185">Reference proteome</keyword>
<evidence type="ECO:0000256" key="3">
    <source>
        <dbReference type="ARBA" id="ARBA00022692"/>
    </source>
</evidence>
<dbReference type="Pfam" id="PF00015">
    <property type="entry name" value="MCPsignal"/>
    <property type="match status" value="1"/>
</dbReference>
<evidence type="ECO:0000313" key="12">
    <source>
        <dbReference type="EMBL" id="MDF9406920.1"/>
    </source>
</evidence>
<dbReference type="Pfam" id="PF00672">
    <property type="entry name" value="HAMP"/>
    <property type="match status" value="1"/>
</dbReference>
<evidence type="ECO:0000256" key="1">
    <source>
        <dbReference type="ARBA" id="ARBA00004651"/>
    </source>
</evidence>
<dbReference type="Gene3D" id="1.10.287.950">
    <property type="entry name" value="Methyl-accepting chemotaxis protein"/>
    <property type="match status" value="1"/>
</dbReference>
<name>A0A9X4GXL2_9FIRM</name>
<comment type="subcellular location">
    <subcellularLocation>
        <location evidence="1">Cell membrane</location>
        <topology evidence="1">Multi-pass membrane protein</topology>
    </subcellularLocation>
</comment>
<feature type="transmembrane region" description="Helical" evidence="9">
    <location>
        <begin position="22"/>
        <end position="43"/>
    </location>
</feature>
<dbReference type="CDD" id="cd06225">
    <property type="entry name" value="HAMP"/>
    <property type="match status" value="1"/>
</dbReference>
<dbReference type="Gene3D" id="6.10.340.10">
    <property type="match status" value="1"/>
</dbReference>
<dbReference type="AlphaFoldDB" id="A0A9X4GXL2"/>
<evidence type="ECO:0000259" key="11">
    <source>
        <dbReference type="PROSITE" id="PS50885"/>
    </source>
</evidence>
<evidence type="ECO:0000256" key="5">
    <source>
        <dbReference type="ARBA" id="ARBA00023136"/>
    </source>
</evidence>
<feature type="domain" description="HAMP" evidence="11">
    <location>
        <begin position="204"/>
        <end position="256"/>
    </location>
</feature>
<evidence type="ECO:0000256" key="7">
    <source>
        <dbReference type="ARBA" id="ARBA00029447"/>
    </source>
</evidence>
<dbReference type="EMBL" id="JAKOAV010000001">
    <property type="protein sequence ID" value="MDF9406920.1"/>
    <property type="molecule type" value="Genomic_DNA"/>
</dbReference>
<dbReference type="SMART" id="SM00304">
    <property type="entry name" value="HAMP"/>
    <property type="match status" value="1"/>
</dbReference>
<dbReference type="Proteomes" id="UP001154312">
    <property type="component" value="Unassembled WGS sequence"/>
</dbReference>
<evidence type="ECO:0000256" key="6">
    <source>
        <dbReference type="ARBA" id="ARBA00023224"/>
    </source>
</evidence>
<dbReference type="PANTHER" id="PTHR32089">
    <property type="entry name" value="METHYL-ACCEPTING CHEMOTAXIS PROTEIN MCPB"/>
    <property type="match status" value="1"/>
</dbReference>
<dbReference type="RefSeq" id="WP_277442063.1">
    <property type="nucleotide sequence ID" value="NZ_JAKOAV010000001.1"/>
</dbReference>
<dbReference type="GO" id="GO:0005886">
    <property type="term" value="C:plasma membrane"/>
    <property type="evidence" value="ECO:0007669"/>
    <property type="project" value="UniProtKB-SubCell"/>
</dbReference>
<comment type="similarity">
    <text evidence="7">Belongs to the methyl-accepting chemotaxis (MCP) protein family.</text>
</comment>
<evidence type="ECO:0000256" key="4">
    <source>
        <dbReference type="ARBA" id="ARBA00022989"/>
    </source>
</evidence>
<dbReference type="InterPro" id="IPR003660">
    <property type="entry name" value="HAMP_dom"/>
</dbReference>
<feature type="transmembrane region" description="Helical" evidence="9">
    <location>
        <begin position="179"/>
        <end position="201"/>
    </location>
</feature>
<dbReference type="InterPro" id="IPR033463">
    <property type="entry name" value="sCache_3"/>
</dbReference>
<reference evidence="12" key="1">
    <citation type="submission" date="2022-02" db="EMBL/GenBank/DDBJ databases">
        <authorList>
            <person name="Leng L."/>
        </authorList>
    </citation>
    <scope>NUCLEOTIDE SEQUENCE</scope>
    <source>
        <strain evidence="12">JI</strain>
    </source>
</reference>
<protein>
    <submittedName>
        <fullName evidence="12">Methyl-accepting chemotaxis protein</fullName>
    </submittedName>
</protein>
<organism evidence="12 13">
    <name type="scientific">Pelotomaculum isophthalicicum JI</name>
    <dbReference type="NCBI Taxonomy" id="947010"/>
    <lineage>
        <taxon>Bacteria</taxon>
        <taxon>Bacillati</taxon>
        <taxon>Bacillota</taxon>
        <taxon>Clostridia</taxon>
        <taxon>Eubacteriales</taxon>
        <taxon>Desulfotomaculaceae</taxon>
        <taxon>Pelotomaculum</taxon>
    </lineage>
</organism>
<dbReference type="GO" id="GO:0007165">
    <property type="term" value="P:signal transduction"/>
    <property type="evidence" value="ECO:0007669"/>
    <property type="project" value="UniProtKB-KW"/>
</dbReference>
<evidence type="ECO:0000313" key="13">
    <source>
        <dbReference type="Proteomes" id="UP001154312"/>
    </source>
</evidence>
<keyword evidence="6 8" id="KW-0807">Transducer</keyword>
<keyword evidence="4 9" id="KW-1133">Transmembrane helix</keyword>
<accession>A0A9X4GXL2</accession>
<evidence type="ECO:0000256" key="8">
    <source>
        <dbReference type="PROSITE-ProRule" id="PRU00284"/>
    </source>
</evidence>
<dbReference type="SUPFAM" id="SSF58104">
    <property type="entry name" value="Methyl-accepting chemotaxis protein (MCP) signaling domain"/>
    <property type="match status" value="1"/>
</dbReference>
<sequence length="559" mass="61096">MKLIEATGSLIHRLRLSVMTKIAIALSLLVTFLIAAVGATVFLRDYAMFNKELQDKGWNIVNSALQFSGSYLQAGNTESLNNLVKTVSTYQDISYAMVMDTGGKIIAHTDDKQTGGKLNDEVTRNALAAKTNVMEIRKNEYGKPLIMDFYAPINTSTGTVGYFRLGIDMSGLTKHVNNTILSILLICLAAIAAGISLAGLISKRILKKPLRDLTAATEKLATGDFSYKVPVHYQDELGDLATSFNTMSIHLANLIQSVKSSAFDINNSAEQILGRLQTSDRANNRLSHTFDLLKQNTEEQVAILKQSIGLYEQLSGQSKQAMDSILQILHEVNQTARLGENGASAISKIAVNITESSRSLMDARNLLKHLEVKSNKFSKTIDYFSNLLDKNNAFTLQVALQAARSGNSELTQAAEELHGISEDSLKQIKQMSRELAEVQNSWLAAESALGENTKRLADGQESVKEAGETLDQVLQSLLQSKEIIEEIAAAAQRQSASIADIRQGQSGIIDELLKSINKSSGAGSDAKLQTESLHDIDSLAKKLMRMVDRLNVLSLQFKI</sequence>
<gene>
    <name evidence="12" type="ORF">L7E55_00855</name>
</gene>
<comment type="caution">
    <text evidence="12">The sequence shown here is derived from an EMBL/GenBank/DDBJ whole genome shotgun (WGS) entry which is preliminary data.</text>
</comment>
<dbReference type="Gene3D" id="3.30.450.20">
    <property type="entry name" value="PAS domain"/>
    <property type="match status" value="1"/>
</dbReference>
<dbReference type="Pfam" id="PF17203">
    <property type="entry name" value="sCache_3_2"/>
    <property type="match status" value="1"/>
</dbReference>